<organism evidence="2 3">
    <name type="scientific">Polychaeton citri CBS 116435</name>
    <dbReference type="NCBI Taxonomy" id="1314669"/>
    <lineage>
        <taxon>Eukaryota</taxon>
        <taxon>Fungi</taxon>
        <taxon>Dikarya</taxon>
        <taxon>Ascomycota</taxon>
        <taxon>Pezizomycotina</taxon>
        <taxon>Dothideomycetes</taxon>
        <taxon>Dothideomycetidae</taxon>
        <taxon>Capnodiales</taxon>
        <taxon>Capnodiaceae</taxon>
        <taxon>Polychaeton</taxon>
    </lineage>
</organism>
<proteinExistence type="predicted"/>
<keyword evidence="1" id="KW-0812">Transmembrane</keyword>
<evidence type="ECO:0000256" key="1">
    <source>
        <dbReference type="SAM" id="Phobius"/>
    </source>
</evidence>
<evidence type="ECO:0000313" key="2">
    <source>
        <dbReference type="EMBL" id="KAF2718142.1"/>
    </source>
</evidence>
<dbReference type="EMBL" id="MU003829">
    <property type="protein sequence ID" value="KAF2718142.1"/>
    <property type="molecule type" value="Genomic_DNA"/>
</dbReference>
<feature type="transmembrane region" description="Helical" evidence="1">
    <location>
        <begin position="16"/>
        <end position="36"/>
    </location>
</feature>
<evidence type="ECO:0000313" key="3">
    <source>
        <dbReference type="Proteomes" id="UP000799441"/>
    </source>
</evidence>
<name>A0A9P4Q060_9PEZI</name>
<dbReference type="Proteomes" id="UP000799441">
    <property type="component" value="Unassembled WGS sequence"/>
</dbReference>
<keyword evidence="3" id="KW-1185">Reference proteome</keyword>
<comment type="caution">
    <text evidence="2">The sequence shown here is derived from an EMBL/GenBank/DDBJ whole genome shotgun (WGS) entry which is preliminary data.</text>
</comment>
<gene>
    <name evidence="2" type="ORF">K431DRAFT_140316</name>
</gene>
<dbReference type="AlphaFoldDB" id="A0A9P4Q060"/>
<keyword evidence="1" id="KW-0472">Membrane</keyword>
<keyword evidence="1" id="KW-1133">Transmembrane helix</keyword>
<protein>
    <submittedName>
        <fullName evidence="2">Uncharacterized protein</fullName>
    </submittedName>
</protein>
<accession>A0A9P4Q060</accession>
<reference evidence="2" key="1">
    <citation type="journal article" date="2020" name="Stud. Mycol.">
        <title>101 Dothideomycetes genomes: a test case for predicting lifestyles and emergence of pathogens.</title>
        <authorList>
            <person name="Haridas S."/>
            <person name="Albert R."/>
            <person name="Binder M."/>
            <person name="Bloem J."/>
            <person name="Labutti K."/>
            <person name="Salamov A."/>
            <person name="Andreopoulos B."/>
            <person name="Baker S."/>
            <person name="Barry K."/>
            <person name="Bills G."/>
            <person name="Bluhm B."/>
            <person name="Cannon C."/>
            <person name="Castanera R."/>
            <person name="Culley D."/>
            <person name="Daum C."/>
            <person name="Ezra D."/>
            <person name="Gonzalez J."/>
            <person name="Henrissat B."/>
            <person name="Kuo A."/>
            <person name="Liang C."/>
            <person name="Lipzen A."/>
            <person name="Lutzoni F."/>
            <person name="Magnuson J."/>
            <person name="Mondo S."/>
            <person name="Nolan M."/>
            <person name="Ohm R."/>
            <person name="Pangilinan J."/>
            <person name="Park H.-J."/>
            <person name="Ramirez L."/>
            <person name="Alfaro M."/>
            <person name="Sun H."/>
            <person name="Tritt A."/>
            <person name="Yoshinaga Y."/>
            <person name="Zwiers L.-H."/>
            <person name="Turgeon B."/>
            <person name="Goodwin S."/>
            <person name="Spatafora J."/>
            <person name="Crous P."/>
            <person name="Grigoriev I."/>
        </authorList>
    </citation>
    <scope>NUCLEOTIDE SEQUENCE</scope>
    <source>
        <strain evidence="2">CBS 116435</strain>
    </source>
</reference>
<sequence length="61" mass="7068">MYCRIQKGNAFPACPYARFPLVACLIRFTVVVYHFLAHRYCLSYVRSMVLYPKCGSTVETL</sequence>